<accession>A0A0E9R109</accession>
<protein>
    <submittedName>
        <fullName evidence="1">Uncharacterized protein</fullName>
    </submittedName>
</protein>
<sequence length="19" mass="2242">MHIHSEMHTRIHTGAALLW</sequence>
<organism evidence="1">
    <name type="scientific">Anguilla anguilla</name>
    <name type="common">European freshwater eel</name>
    <name type="synonym">Muraena anguilla</name>
    <dbReference type="NCBI Taxonomy" id="7936"/>
    <lineage>
        <taxon>Eukaryota</taxon>
        <taxon>Metazoa</taxon>
        <taxon>Chordata</taxon>
        <taxon>Craniata</taxon>
        <taxon>Vertebrata</taxon>
        <taxon>Euteleostomi</taxon>
        <taxon>Actinopterygii</taxon>
        <taxon>Neopterygii</taxon>
        <taxon>Teleostei</taxon>
        <taxon>Anguilliformes</taxon>
        <taxon>Anguillidae</taxon>
        <taxon>Anguilla</taxon>
    </lineage>
</organism>
<name>A0A0E9R109_ANGAN</name>
<reference evidence="1" key="1">
    <citation type="submission" date="2014-11" db="EMBL/GenBank/DDBJ databases">
        <authorList>
            <person name="Amaro Gonzalez C."/>
        </authorList>
    </citation>
    <scope>NUCLEOTIDE SEQUENCE</scope>
</reference>
<dbReference type="AlphaFoldDB" id="A0A0E9R109"/>
<reference evidence="1" key="2">
    <citation type="journal article" date="2015" name="Fish Shellfish Immunol.">
        <title>Early steps in the European eel (Anguilla anguilla)-Vibrio vulnificus interaction in the gills: Role of the RtxA13 toxin.</title>
        <authorList>
            <person name="Callol A."/>
            <person name="Pajuelo D."/>
            <person name="Ebbesson L."/>
            <person name="Teles M."/>
            <person name="MacKenzie S."/>
            <person name="Amaro C."/>
        </authorList>
    </citation>
    <scope>NUCLEOTIDE SEQUENCE</scope>
</reference>
<dbReference type="EMBL" id="GBXM01086145">
    <property type="protein sequence ID" value="JAH22432.1"/>
    <property type="molecule type" value="Transcribed_RNA"/>
</dbReference>
<proteinExistence type="predicted"/>
<evidence type="ECO:0000313" key="1">
    <source>
        <dbReference type="EMBL" id="JAH22432.1"/>
    </source>
</evidence>